<keyword evidence="3" id="KW-0560">Oxidoreductase</keyword>
<evidence type="ECO:0000256" key="2">
    <source>
        <dbReference type="ARBA" id="ARBA00011245"/>
    </source>
</evidence>
<evidence type="ECO:0000256" key="1">
    <source>
        <dbReference type="ARBA" id="ARBA00008072"/>
    </source>
</evidence>
<organism evidence="5 6">
    <name type="scientific">Polychaeton citri CBS 116435</name>
    <dbReference type="NCBI Taxonomy" id="1314669"/>
    <lineage>
        <taxon>Eukaryota</taxon>
        <taxon>Fungi</taxon>
        <taxon>Dikarya</taxon>
        <taxon>Ascomycota</taxon>
        <taxon>Pezizomycotina</taxon>
        <taxon>Dothideomycetes</taxon>
        <taxon>Dothideomycetidae</taxon>
        <taxon>Capnodiales</taxon>
        <taxon>Capnodiaceae</taxon>
        <taxon>Polychaeton</taxon>
    </lineage>
</organism>
<proteinExistence type="inferred from homology"/>
<evidence type="ECO:0000313" key="6">
    <source>
        <dbReference type="Proteomes" id="UP000799441"/>
    </source>
</evidence>
<dbReference type="PANTHER" id="PTHR45348:SF2">
    <property type="entry name" value="ZINC-TYPE ALCOHOL DEHYDROGENASE-LIKE PROTEIN C2E1P3.01"/>
    <property type="match status" value="1"/>
</dbReference>
<dbReference type="SMART" id="SM00829">
    <property type="entry name" value="PKS_ER"/>
    <property type="match status" value="1"/>
</dbReference>
<dbReference type="SUPFAM" id="SSF51735">
    <property type="entry name" value="NAD(P)-binding Rossmann-fold domains"/>
    <property type="match status" value="1"/>
</dbReference>
<keyword evidence="6" id="KW-1185">Reference proteome</keyword>
<protein>
    <submittedName>
        <fullName evidence="5">Zinc-binding alcohol dehydrogenase domain-containing protein cipB</fullName>
    </submittedName>
</protein>
<dbReference type="SUPFAM" id="SSF50129">
    <property type="entry name" value="GroES-like"/>
    <property type="match status" value="1"/>
</dbReference>
<dbReference type="InterPro" id="IPR047122">
    <property type="entry name" value="Trans-enoyl_RdTase-like"/>
</dbReference>
<dbReference type="Pfam" id="PF08240">
    <property type="entry name" value="ADH_N"/>
    <property type="match status" value="1"/>
</dbReference>
<accession>A0A9P4Q539</accession>
<name>A0A9P4Q539_9PEZI</name>
<comment type="similarity">
    <text evidence="1">Belongs to the zinc-containing alcohol dehydrogenase family.</text>
</comment>
<sequence length="340" mass="35784">MSNCAAFIASQGAKATVGDAPMPKVKPGSVVVKNKAVAINPVDWKMRDFGIMVPFWPAIMGFDSAGEIHAVDDTISDDFKVGRRVLVRANGLMVRDTEQAAFQLYTTAPSSQVALIPDNISFEAAASLPMSIATAAAGLYEEDSLKLDLPTARKSRSAPESKKAILIWGAASSVGCSAVQLARASGIKVIATASSKNFDLVRSLSANMVVDYRDPNVVEKLYSAFKDHESVGAFDSVGLNSEQCIQVLGKLAGGHVATVLPSLVKDFPKGVTTHQVRATSITESSVGKILFHDFLPKALADGTFVPAPETVVVGHGLGTIEDGLARMKAGVSAQKLIVTL</sequence>
<dbReference type="Gene3D" id="3.40.50.720">
    <property type="entry name" value="NAD(P)-binding Rossmann-like Domain"/>
    <property type="match status" value="1"/>
</dbReference>
<evidence type="ECO:0000259" key="4">
    <source>
        <dbReference type="SMART" id="SM00829"/>
    </source>
</evidence>
<dbReference type="InterPro" id="IPR036291">
    <property type="entry name" value="NAD(P)-bd_dom_sf"/>
</dbReference>
<dbReference type="InterPro" id="IPR013154">
    <property type="entry name" value="ADH-like_N"/>
</dbReference>
<dbReference type="Proteomes" id="UP000799441">
    <property type="component" value="Unassembled WGS sequence"/>
</dbReference>
<evidence type="ECO:0000256" key="3">
    <source>
        <dbReference type="ARBA" id="ARBA00023002"/>
    </source>
</evidence>
<evidence type="ECO:0000313" key="5">
    <source>
        <dbReference type="EMBL" id="KAF2718511.1"/>
    </source>
</evidence>
<dbReference type="OrthoDB" id="10257049at2759"/>
<reference evidence="5" key="1">
    <citation type="journal article" date="2020" name="Stud. Mycol.">
        <title>101 Dothideomycetes genomes: a test case for predicting lifestyles and emergence of pathogens.</title>
        <authorList>
            <person name="Haridas S."/>
            <person name="Albert R."/>
            <person name="Binder M."/>
            <person name="Bloem J."/>
            <person name="Labutti K."/>
            <person name="Salamov A."/>
            <person name="Andreopoulos B."/>
            <person name="Baker S."/>
            <person name="Barry K."/>
            <person name="Bills G."/>
            <person name="Bluhm B."/>
            <person name="Cannon C."/>
            <person name="Castanera R."/>
            <person name="Culley D."/>
            <person name="Daum C."/>
            <person name="Ezra D."/>
            <person name="Gonzalez J."/>
            <person name="Henrissat B."/>
            <person name="Kuo A."/>
            <person name="Liang C."/>
            <person name="Lipzen A."/>
            <person name="Lutzoni F."/>
            <person name="Magnuson J."/>
            <person name="Mondo S."/>
            <person name="Nolan M."/>
            <person name="Ohm R."/>
            <person name="Pangilinan J."/>
            <person name="Park H.-J."/>
            <person name="Ramirez L."/>
            <person name="Alfaro M."/>
            <person name="Sun H."/>
            <person name="Tritt A."/>
            <person name="Yoshinaga Y."/>
            <person name="Zwiers L.-H."/>
            <person name="Turgeon B."/>
            <person name="Goodwin S."/>
            <person name="Spatafora J."/>
            <person name="Crous P."/>
            <person name="Grigoriev I."/>
        </authorList>
    </citation>
    <scope>NUCLEOTIDE SEQUENCE</scope>
    <source>
        <strain evidence="5">CBS 116435</strain>
    </source>
</reference>
<dbReference type="InterPro" id="IPR011032">
    <property type="entry name" value="GroES-like_sf"/>
</dbReference>
<dbReference type="InterPro" id="IPR020843">
    <property type="entry name" value="ER"/>
</dbReference>
<dbReference type="EMBL" id="MU003823">
    <property type="protein sequence ID" value="KAF2718511.1"/>
    <property type="molecule type" value="Genomic_DNA"/>
</dbReference>
<comment type="subunit">
    <text evidence="2">Monomer.</text>
</comment>
<dbReference type="InterPro" id="IPR013149">
    <property type="entry name" value="ADH-like_C"/>
</dbReference>
<dbReference type="PANTHER" id="PTHR45348">
    <property type="entry name" value="HYPOTHETICAL OXIDOREDUCTASE (EUROFUNG)"/>
    <property type="match status" value="1"/>
</dbReference>
<gene>
    <name evidence="5" type="ORF">K431DRAFT_348629</name>
</gene>
<dbReference type="Gene3D" id="3.90.180.10">
    <property type="entry name" value="Medium-chain alcohol dehydrogenases, catalytic domain"/>
    <property type="match status" value="1"/>
</dbReference>
<dbReference type="CDD" id="cd08249">
    <property type="entry name" value="enoyl_reductase_like"/>
    <property type="match status" value="1"/>
</dbReference>
<feature type="domain" description="Enoyl reductase (ER)" evidence="4">
    <location>
        <begin position="12"/>
        <end position="338"/>
    </location>
</feature>
<dbReference type="GO" id="GO:0016651">
    <property type="term" value="F:oxidoreductase activity, acting on NAD(P)H"/>
    <property type="evidence" value="ECO:0007669"/>
    <property type="project" value="InterPro"/>
</dbReference>
<dbReference type="AlphaFoldDB" id="A0A9P4Q539"/>
<dbReference type="Pfam" id="PF00107">
    <property type="entry name" value="ADH_zinc_N"/>
    <property type="match status" value="1"/>
</dbReference>
<comment type="caution">
    <text evidence="5">The sequence shown here is derived from an EMBL/GenBank/DDBJ whole genome shotgun (WGS) entry which is preliminary data.</text>
</comment>